<dbReference type="Pfam" id="PF07883">
    <property type="entry name" value="Cupin_2"/>
    <property type="match status" value="1"/>
</dbReference>
<keyword evidence="1" id="KW-0805">Transcription regulation</keyword>
<feature type="domain" description="HTH cro/C1-type" evidence="4">
    <location>
        <begin position="12"/>
        <end position="66"/>
    </location>
</feature>
<dbReference type="SMART" id="SM00530">
    <property type="entry name" value="HTH_XRE"/>
    <property type="match status" value="1"/>
</dbReference>
<accession>A0ABS5LC20</accession>
<evidence type="ECO:0000256" key="3">
    <source>
        <dbReference type="ARBA" id="ARBA00023163"/>
    </source>
</evidence>
<dbReference type="Gene3D" id="2.60.120.10">
    <property type="entry name" value="Jelly Rolls"/>
    <property type="match status" value="1"/>
</dbReference>
<dbReference type="Gene3D" id="1.10.260.40">
    <property type="entry name" value="lambda repressor-like DNA-binding domains"/>
    <property type="match status" value="1"/>
</dbReference>
<dbReference type="RefSeq" id="WP_211556969.1">
    <property type="nucleotide sequence ID" value="NZ_JAGVRK010000001.1"/>
</dbReference>
<evidence type="ECO:0000313" key="6">
    <source>
        <dbReference type="Proteomes" id="UP000682403"/>
    </source>
</evidence>
<dbReference type="SUPFAM" id="SSF47413">
    <property type="entry name" value="lambda repressor-like DNA-binding domains"/>
    <property type="match status" value="1"/>
</dbReference>
<dbReference type="InterPro" id="IPR014710">
    <property type="entry name" value="RmlC-like_jellyroll"/>
</dbReference>
<dbReference type="EMBL" id="JAGVRK010000001">
    <property type="protein sequence ID" value="MBS2968282.1"/>
    <property type="molecule type" value="Genomic_DNA"/>
</dbReference>
<dbReference type="InterPro" id="IPR001387">
    <property type="entry name" value="Cro/C1-type_HTH"/>
</dbReference>
<comment type="caution">
    <text evidence="5">The sequence shown here is derived from an EMBL/GenBank/DDBJ whole genome shotgun (WGS) entry which is preliminary data.</text>
</comment>
<dbReference type="PANTHER" id="PTHR46797">
    <property type="entry name" value="HTH-TYPE TRANSCRIPTIONAL REGULATOR"/>
    <property type="match status" value="1"/>
</dbReference>
<keyword evidence="3" id="KW-0804">Transcription</keyword>
<dbReference type="CDD" id="cd00093">
    <property type="entry name" value="HTH_XRE"/>
    <property type="match status" value="1"/>
</dbReference>
<evidence type="ECO:0000259" key="4">
    <source>
        <dbReference type="PROSITE" id="PS50943"/>
    </source>
</evidence>
<name>A0ABS5LC20_9BACI</name>
<gene>
    <name evidence="5" type="ORF">J9317_05860</name>
</gene>
<dbReference type="InterPro" id="IPR011051">
    <property type="entry name" value="RmlC_Cupin_sf"/>
</dbReference>
<evidence type="ECO:0000256" key="1">
    <source>
        <dbReference type="ARBA" id="ARBA00023015"/>
    </source>
</evidence>
<protein>
    <submittedName>
        <fullName evidence="5">Helix-turn-helix transcriptional regulator</fullName>
    </submittedName>
</protein>
<dbReference type="PROSITE" id="PS50943">
    <property type="entry name" value="HTH_CROC1"/>
    <property type="match status" value="1"/>
</dbReference>
<sequence length="183" mass="20717">MIDIQKQISMNLKRIRKMRGLSLDRVSALSGVSKGMLSQIENGDSSPTVSTLWKIANCLEVSFSSLVEEKESEVSVVRGIEAAAIKGNEDLYQVFSYFPYEESRRFEIYRMELLPGCRQVSEPHHGGAEEYLYSAEGSISVTIGSRVITLDKGDALRFRAHENHIYENITNYKAVCHLLIYYP</sequence>
<proteinExistence type="predicted"/>
<reference evidence="5 6" key="1">
    <citation type="submission" date="2021-04" db="EMBL/GenBank/DDBJ databases">
        <title>Metabacillus sp. strain KIGAM252 whole genome sequence.</title>
        <authorList>
            <person name="Seo M.-J."/>
            <person name="Cho E.-S."/>
            <person name="Hwang C.Y."/>
            <person name="Yoon D.J."/>
        </authorList>
    </citation>
    <scope>NUCLEOTIDE SEQUENCE [LARGE SCALE GENOMIC DNA]</scope>
    <source>
        <strain evidence="5 6">KIGAM252</strain>
    </source>
</reference>
<evidence type="ECO:0000313" key="5">
    <source>
        <dbReference type="EMBL" id="MBS2968282.1"/>
    </source>
</evidence>
<dbReference type="CDD" id="cd02209">
    <property type="entry name" value="cupin_XRE_C"/>
    <property type="match status" value="1"/>
</dbReference>
<dbReference type="InterPro" id="IPR010982">
    <property type="entry name" value="Lambda_DNA-bd_dom_sf"/>
</dbReference>
<keyword evidence="2" id="KW-0238">DNA-binding</keyword>
<organism evidence="5 6">
    <name type="scientific">Metabacillus flavus</name>
    <dbReference type="NCBI Taxonomy" id="2823519"/>
    <lineage>
        <taxon>Bacteria</taxon>
        <taxon>Bacillati</taxon>
        <taxon>Bacillota</taxon>
        <taxon>Bacilli</taxon>
        <taxon>Bacillales</taxon>
        <taxon>Bacillaceae</taxon>
        <taxon>Metabacillus</taxon>
    </lineage>
</organism>
<dbReference type="PANTHER" id="PTHR46797:SF23">
    <property type="entry name" value="HTH-TYPE TRANSCRIPTIONAL REGULATOR SUTR"/>
    <property type="match status" value="1"/>
</dbReference>
<dbReference type="Proteomes" id="UP000682403">
    <property type="component" value="Unassembled WGS sequence"/>
</dbReference>
<keyword evidence="6" id="KW-1185">Reference proteome</keyword>
<dbReference type="InterPro" id="IPR050807">
    <property type="entry name" value="TransReg_Diox_bact_type"/>
</dbReference>
<evidence type="ECO:0000256" key="2">
    <source>
        <dbReference type="ARBA" id="ARBA00023125"/>
    </source>
</evidence>
<dbReference type="InterPro" id="IPR013096">
    <property type="entry name" value="Cupin_2"/>
</dbReference>
<dbReference type="SUPFAM" id="SSF51182">
    <property type="entry name" value="RmlC-like cupins"/>
    <property type="match status" value="1"/>
</dbReference>
<dbReference type="Pfam" id="PF01381">
    <property type="entry name" value="HTH_3"/>
    <property type="match status" value="1"/>
</dbReference>